<name>A0A9D2CB81_9MICO</name>
<accession>A0A9D2CB81</accession>
<dbReference type="Pfam" id="PF01636">
    <property type="entry name" value="APH"/>
    <property type="match status" value="1"/>
</dbReference>
<dbReference type="SUPFAM" id="SSF56112">
    <property type="entry name" value="Protein kinase-like (PK-like)"/>
    <property type="match status" value="1"/>
</dbReference>
<reference evidence="2" key="2">
    <citation type="submission" date="2021-04" db="EMBL/GenBank/DDBJ databases">
        <authorList>
            <person name="Gilroy R."/>
        </authorList>
    </citation>
    <scope>NUCLEOTIDE SEQUENCE</scope>
    <source>
        <strain evidence="2">ChiGjej1B1-98</strain>
    </source>
</reference>
<comment type="caution">
    <text evidence="2">The sequence shown here is derived from an EMBL/GenBank/DDBJ whole genome shotgun (WGS) entry which is preliminary data.</text>
</comment>
<gene>
    <name evidence="2" type="ORF">H9830_15040</name>
</gene>
<dbReference type="Gene3D" id="3.90.1200.10">
    <property type="match status" value="1"/>
</dbReference>
<dbReference type="AlphaFoldDB" id="A0A9D2CB81"/>
<evidence type="ECO:0000313" key="3">
    <source>
        <dbReference type="Proteomes" id="UP000824005"/>
    </source>
</evidence>
<dbReference type="InterPro" id="IPR002575">
    <property type="entry name" value="Aminoglycoside_PTrfase"/>
</dbReference>
<organism evidence="2 3">
    <name type="scientific">Candidatus Agrococcus pullicola</name>
    <dbReference type="NCBI Taxonomy" id="2838429"/>
    <lineage>
        <taxon>Bacteria</taxon>
        <taxon>Bacillati</taxon>
        <taxon>Actinomycetota</taxon>
        <taxon>Actinomycetes</taxon>
        <taxon>Micrococcales</taxon>
        <taxon>Microbacteriaceae</taxon>
        <taxon>Agrococcus</taxon>
    </lineage>
</organism>
<evidence type="ECO:0000313" key="2">
    <source>
        <dbReference type="EMBL" id="HIY67578.1"/>
    </source>
</evidence>
<dbReference type="EMBL" id="DXDC01000458">
    <property type="protein sequence ID" value="HIY67578.1"/>
    <property type="molecule type" value="Genomic_DNA"/>
</dbReference>
<feature type="domain" description="Aminoglycoside phosphotransferase" evidence="1">
    <location>
        <begin position="129"/>
        <end position="315"/>
    </location>
</feature>
<dbReference type="Proteomes" id="UP000824005">
    <property type="component" value="Unassembled WGS sequence"/>
</dbReference>
<sequence>MIPEAGGLLQRFASSRDAEVFEFHQHDIEPTGDGFIIGFGVTLRVQGAFEKTHIYINTSSDAAVDDHSIRLRRPDGTDSVVWEYPADPSLPALTAMSFPEAAGQTLAKFGIEATGATLTLEAYRPGKRAVFRIDTDSGRFFAKLVHPKAAASIDARHNAFLAAGMTVPVSLGYSESGLLLLDRLPGESAVAHVRSIGGDPRFLQSLDALAARIAAVPMDGRARPSLAARVGWYGARMREQAPIFAPAADALIPAIEAQYRASPPASAVTIHGDMHLGQIFVDPGEPWRITGVLDIDTAGLGEQADDAGALYGHVCVSAAEARVVGDEASGTSFTALAAAIRQRLQTPRVRAIAATHLLGHALASGSRATDRGQQVAGWLLADARSLMGMSP</sequence>
<protein>
    <submittedName>
        <fullName evidence="2">Aminoglycoside phosphotransferase family protein</fullName>
    </submittedName>
</protein>
<dbReference type="InterPro" id="IPR011009">
    <property type="entry name" value="Kinase-like_dom_sf"/>
</dbReference>
<reference evidence="2" key="1">
    <citation type="journal article" date="2021" name="PeerJ">
        <title>Extensive microbial diversity within the chicken gut microbiome revealed by metagenomics and culture.</title>
        <authorList>
            <person name="Gilroy R."/>
            <person name="Ravi A."/>
            <person name="Getino M."/>
            <person name="Pursley I."/>
            <person name="Horton D.L."/>
            <person name="Alikhan N.F."/>
            <person name="Baker D."/>
            <person name="Gharbi K."/>
            <person name="Hall N."/>
            <person name="Watson M."/>
            <person name="Adriaenssens E.M."/>
            <person name="Foster-Nyarko E."/>
            <person name="Jarju S."/>
            <person name="Secka A."/>
            <person name="Antonio M."/>
            <person name="Oren A."/>
            <person name="Chaudhuri R.R."/>
            <person name="La Ragione R."/>
            <person name="Hildebrand F."/>
            <person name="Pallen M.J."/>
        </authorList>
    </citation>
    <scope>NUCLEOTIDE SEQUENCE</scope>
    <source>
        <strain evidence="2">ChiGjej1B1-98</strain>
    </source>
</reference>
<evidence type="ECO:0000259" key="1">
    <source>
        <dbReference type="Pfam" id="PF01636"/>
    </source>
</evidence>
<proteinExistence type="predicted"/>